<dbReference type="RefSeq" id="WP_378615009.1">
    <property type="nucleotide sequence ID" value="NZ_JBHSAX010000019.1"/>
</dbReference>
<feature type="transmembrane region" description="Helical" evidence="1">
    <location>
        <begin position="149"/>
        <end position="177"/>
    </location>
</feature>
<organism evidence="2 3">
    <name type="scientific">Nocardia jiangsuensis</name>
    <dbReference type="NCBI Taxonomy" id="1691563"/>
    <lineage>
        <taxon>Bacteria</taxon>
        <taxon>Bacillati</taxon>
        <taxon>Actinomycetota</taxon>
        <taxon>Actinomycetes</taxon>
        <taxon>Mycobacteriales</taxon>
        <taxon>Nocardiaceae</taxon>
        <taxon>Nocardia</taxon>
    </lineage>
</organism>
<keyword evidence="1" id="KW-1133">Transmembrane helix</keyword>
<reference evidence="3" key="1">
    <citation type="journal article" date="2019" name="Int. J. Syst. Evol. Microbiol.">
        <title>The Global Catalogue of Microorganisms (GCM) 10K type strain sequencing project: providing services to taxonomists for standard genome sequencing and annotation.</title>
        <authorList>
            <consortium name="The Broad Institute Genomics Platform"/>
            <consortium name="The Broad Institute Genome Sequencing Center for Infectious Disease"/>
            <person name="Wu L."/>
            <person name="Ma J."/>
        </authorList>
    </citation>
    <scope>NUCLEOTIDE SEQUENCE [LARGE SCALE GENOMIC DNA]</scope>
    <source>
        <strain evidence="3">CGMCC 4.7330</strain>
    </source>
</reference>
<feature type="transmembrane region" description="Helical" evidence="1">
    <location>
        <begin position="75"/>
        <end position="91"/>
    </location>
</feature>
<gene>
    <name evidence="2" type="ORF">ACFO0B_24995</name>
</gene>
<comment type="caution">
    <text evidence="2">The sequence shown here is derived from an EMBL/GenBank/DDBJ whole genome shotgun (WGS) entry which is preliminary data.</text>
</comment>
<accession>A0ABV8DZ65</accession>
<keyword evidence="3" id="KW-1185">Reference proteome</keyword>
<keyword evidence="1" id="KW-0812">Transmembrane</keyword>
<sequence>MLSAVGQLLPLAVGVAISPIPIVAVVLMSMSRDAAATSAGFAAGWVAGITAVLAVVTAAAGAIHTGDGSGPSPTVGWVKIALGVLLVGLAVKQLRARGDHSTPKWMQAIDSFTLGKAAGLGFALAAVNPKNLLLCVSAGLQLGTAELSGGAAVAAGAIFVLLAATTVLVPVLGYRLAADRLRAPLAATQQWLSGNNHLVMAIVLALMGASVIGRGLEAL</sequence>
<feature type="transmembrane region" description="Helical" evidence="1">
    <location>
        <begin position="198"/>
        <end position="216"/>
    </location>
</feature>
<dbReference type="InterPro" id="IPR021315">
    <property type="entry name" value="Gap/Sap"/>
</dbReference>
<name>A0ABV8DZ65_9NOCA</name>
<evidence type="ECO:0000313" key="2">
    <source>
        <dbReference type="EMBL" id="MFC3965258.1"/>
    </source>
</evidence>
<dbReference type="EMBL" id="JBHSAX010000019">
    <property type="protein sequence ID" value="MFC3965258.1"/>
    <property type="molecule type" value="Genomic_DNA"/>
</dbReference>
<evidence type="ECO:0000256" key="1">
    <source>
        <dbReference type="SAM" id="Phobius"/>
    </source>
</evidence>
<feature type="transmembrane region" description="Helical" evidence="1">
    <location>
        <begin position="6"/>
        <end position="27"/>
    </location>
</feature>
<dbReference type="Pfam" id="PF11139">
    <property type="entry name" value="SfLAP"/>
    <property type="match status" value="1"/>
</dbReference>
<evidence type="ECO:0000313" key="3">
    <source>
        <dbReference type="Proteomes" id="UP001595696"/>
    </source>
</evidence>
<feature type="transmembrane region" description="Helical" evidence="1">
    <location>
        <begin position="39"/>
        <end position="63"/>
    </location>
</feature>
<keyword evidence="1" id="KW-0472">Membrane</keyword>
<proteinExistence type="predicted"/>
<dbReference type="Proteomes" id="UP001595696">
    <property type="component" value="Unassembled WGS sequence"/>
</dbReference>
<feature type="transmembrane region" description="Helical" evidence="1">
    <location>
        <begin position="112"/>
        <end position="129"/>
    </location>
</feature>
<protein>
    <submittedName>
        <fullName evidence="2">GAP family protein</fullName>
    </submittedName>
</protein>